<keyword evidence="2" id="KW-1185">Reference proteome</keyword>
<proteinExistence type="predicted"/>
<sequence length="103" mass="11647">MFIDKYTVETRTKVRRLKCSEGSHVDDHLRTFPKYSTLYVSNESRYVSTRNHAPLGKHLPNIARKLAPNIRLRIEIAAWSDTGFAAETVNAIGGYVSSKPVQV</sequence>
<protein>
    <submittedName>
        <fullName evidence="1">Uncharacterized protein</fullName>
    </submittedName>
</protein>
<dbReference type="Proteomes" id="UP000053097">
    <property type="component" value="Unassembled WGS sequence"/>
</dbReference>
<accession>A0A026WEZ9</accession>
<evidence type="ECO:0000313" key="2">
    <source>
        <dbReference type="Proteomes" id="UP000053097"/>
    </source>
</evidence>
<evidence type="ECO:0000313" key="1">
    <source>
        <dbReference type="EMBL" id="EZA54685.1"/>
    </source>
</evidence>
<organism evidence="1 2">
    <name type="scientific">Ooceraea biroi</name>
    <name type="common">Clonal raider ant</name>
    <name type="synonym">Cerapachys biroi</name>
    <dbReference type="NCBI Taxonomy" id="2015173"/>
    <lineage>
        <taxon>Eukaryota</taxon>
        <taxon>Metazoa</taxon>
        <taxon>Ecdysozoa</taxon>
        <taxon>Arthropoda</taxon>
        <taxon>Hexapoda</taxon>
        <taxon>Insecta</taxon>
        <taxon>Pterygota</taxon>
        <taxon>Neoptera</taxon>
        <taxon>Endopterygota</taxon>
        <taxon>Hymenoptera</taxon>
        <taxon>Apocrita</taxon>
        <taxon>Aculeata</taxon>
        <taxon>Formicoidea</taxon>
        <taxon>Formicidae</taxon>
        <taxon>Dorylinae</taxon>
        <taxon>Ooceraea</taxon>
    </lineage>
</organism>
<dbReference type="AlphaFoldDB" id="A0A026WEZ9"/>
<name>A0A026WEZ9_OOCBI</name>
<gene>
    <name evidence="1" type="ORF">X777_04970</name>
</gene>
<reference evidence="1 2" key="1">
    <citation type="journal article" date="2014" name="Curr. Biol.">
        <title>The genome of the clonal raider ant Cerapachys biroi.</title>
        <authorList>
            <person name="Oxley P.R."/>
            <person name="Ji L."/>
            <person name="Fetter-Pruneda I."/>
            <person name="McKenzie S.K."/>
            <person name="Li C."/>
            <person name="Hu H."/>
            <person name="Zhang G."/>
            <person name="Kronauer D.J."/>
        </authorList>
    </citation>
    <scope>NUCLEOTIDE SEQUENCE [LARGE SCALE GENOMIC DNA]</scope>
</reference>
<dbReference type="EMBL" id="KK107238">
    <property type="protein sequence ID" value="EZA54685.1"/>
    <property type="molecule type" value="Genomic_DNA"/>
</dbReference>